<dbReference type="Proteomes" id="UP000182257">
    <property type="component" value="Unassembled WGS sequence"/>
</dbReference>
<reference evidence="1 2" key="1">
    <citation type="submission" date="2016-10" db="EMBL/GenBank/DDBJ databases">
        <authorList>
            <person name="de Groot N.N."/>
        </authorList>
    </citation>
    <scope>NUCLEOTIDE SEQUENCE [LARGE SCALE GENOMIC DNA]</scope>
    <source>
        <strain evidence="1 2">D31d</strain>
    </source>
</reference>
<evidence type="ECO:0000313" key="2">
    <source>
        <dbReference type="Proteomes" id="UP000182257"/>
    </source>
</evidence>
<gene>
    <name evidence="1" type="ORF">SAMN05216462_1260</name>
</gene>
<dbReference type="AlphaFoldDB" id="A0A1H4AKK9"/>
<accession>A0A1H4AKK9</accession>
<dbReference type="EMBL" id="FNRF01000002">
    <property type="protein sequence ID" value="SEA36327.1"/>
    <property type="molecule type" value="Genomic_DNA"/>
</dbReference>
<evidence type="ECO:0000313" key="1">
    <source>
        <dbReference type="EMBL" id="SEA36327.1"/>
    </source>
</evidence>
<name>A0A1H4AKK9_XYLRU</name>
<proteinExistence type="predicted"/>
<sequence>MISRQECIDRILANAKTIIDIIKDYAPQKWNKLA</sequence>
<protein>
    <submittedName>
        <fullName evidence="1">Uncharacterized protein</fullName>
    </submittedName>
</protein>
<organism evidence="1 2">
    <name type="scientific">Xylanibacter ruminicola</name>
    <name type="common">Prevotella ruminicola</name>
    <dbReference type="NCBI Taxonomy" id="839"/>
    <lineage>
        <taxon>Bacteria</taxon>
        <taxon>Pseudomonadati</taxon>
        <taxon>Bacteroidota</taxon>
        <taxon>Bacteroidia</taxon>
        <taxon>Bacteroidales</taxon>
        <taxon>Prevotellaceae</taxon>
        <taxon>Xylanibacter</taxon>
    </lineage>
</organism>